<keyword evidence="2" id="KW-0677">Repeat</keyword>
<dbReference type="PROSITE" id="PS51375">
    <property type="entry name" value="PPR"/>
    <property type="match status" value="5"/>
</dbReference>
<sequence>MFHVGKRLLRLGAASVERGSSVKLPCSFGVLFIAALPPVSFVGRLIASGSSSQKAAGFSEGKNGLASHALYEKLWCLLKENEPLSSSAVFSMLKQPMPLEHALLFLSWACKQPGFAPGTDDVNQIAHLWASKFTSFALKDLEECFDSAGSMYTDVTWATLITTSNILNKPQQSISVFMHSQKHGCVPSQLLYDPLLFALVKCQRFDTAILIIREMLAANILPGKLVLGIFLDALCKVGKSKDAYKLVQEMGQMSSSASFRDGAYSRLICAVWRTAHSSMALDLLNEMKAKGFEPDKHAYNACIKLLCKKQGFELAQRLLKHMNEHGCSADAPTYTILVDGLYKAGRAKDALEVIELLTEDERPLDHSMYKAFLSCLVAVGRIDEAFDVFGQMQRDGGSEDPVLYYVMIKSLCDIGEIKRALDLKKTMNEKGFKADAHLYQLLQQGLCKGSRYVDELLLLIEELKSNGYAPIAKSYWTLVTHFYCLEDFENSRSWAEEMVKEGHKPTPFIKTRFPELRNV</sequence>
<dbReference type="EMBL" id="JABFUD020000005">
    <property type="protein sequence ID" value="KAI5080272.1"/>
    <property type="molecule type" value="Genomic_DNA"/>
</dbReference>
<dbReference type="PANTHER" id="PTHR46128:SF211">
    <property type="entry name" value="PENTACOTRIPEPTIDE-REPEAT REGION OF PRORP DOMAIN-CONTAINING PROTEIN"/>
    <property type="match status" value="1"/>
</dbReference>
<feature type="repeat" description="PPR" evidence="3">
    <location>
        <begin position="295"/>
        <end position="329"/>
    </location>
</feature>
<dbReference type="Pfam" id="PF01535">
    <property type="entry name" value="PPR"/>
    <property type="match status" value="4"/>
</dbReference>
<keyword evidence="5" id="KW-1185">Reference proteome</keyword>
<dbReference type="InterPro" id="IPR050872">
    <property type="entry name" value="PPR_P_subfamily"/>
</dbReference>
<reference evidence="4 5" key="1">
    <citation type="submission" date="2021-01" db="EMBL/GenBank/DDBJ databases">
        <title>Adiantum capillus-veneris genome.</title>
        <authorList>
            <person name="Fang Y."/>
            <person name="Liao Q."/>
        </authorList>
    </citation>
    <scope>NUCLEOTIDE SEQUENCE [LARGE SCALE GENOMIC DNA]</scope>
    <source>
        <strain evidence="4">H3</strain>
        <tissue evidence="4">Leaf</tissue>
    </source>
</reference>
<dbReference type="AlphaFoldDB" id="A0A9D4ZNJ6"/>
<organism evidence="4 5">
    <name type="scientific">Adiantum capillus-veneris</name>
    <name type="common">Maidenhair fern</name>
    <dbReference type="NCBI Taxonomy" id="13818"/>
    <lineage>
        <taxon>Eukaryota</taxon>
        <taxon>Viridiplantae</taxon>
        <taxon>Streptophyta</taxon>
        <taxon>Embryophyta</taxon>
        <taxon>Tracheophyta</taxon>
        <taxon>Polypodiopsida</taxon>
        <taxon>Polypodiidae</taxon>
        <taxon>Polypodiales</taxon>
        <taxon>Pteridineae</taxon>
        <taxon>Pteridaceae</taxon>
        <taxon>Vittarioideae</taxon>
        <taxon>Adiantum</taxon>
    </lineage>
</organism>
<dbReference type="InterPro" id="IPR002885">
    <property type="entry name" value="PPR_rpt"/>
</dbReference>
<dbReference type="InterPro" id="IPR011990">
    <property type="entry name" value="TPR-like_helical_dom_sf"/>
</dbReference>
<dbReference type="PANTHER" id="PTHR46128">
    <property type="entry name" value="MITOCHONDRIAL GROUP I INTRON SPLICING FACTOR CCM1"/>
    <property type="match status" value="1"/>
</dbReference>
<gene>
    <name evidence="4" type="ORF">GOP47_0005751</name>
</gene>
<feature type="repeat" description="PPR" evidence="3">
    <location>
        <begin position="435"/>
        <end position="470"/>
    </location>
</feature>
<evidence type="ECO:0000313" key="5">
    <source>
        <dbReference type="Proteomes" id="UP000886520"/>
    </source>
</evidence>
<dbReference type="OrthoDB" id="185373at2759"/>
<feature type="repeat" description="PPR" evidence="3">
    <location>
        <begin position="365"/>
        <end position="399"/>
    </location>
</feature>
<name>A0A9D4ZNJ6_ADICA</name>
<protein>
    <recommendedName>
        <fullName evidence="6">Pentatricopeptide repeat-containing protein</fullName>
    </recommendedName>
</protein>
<evidence type="ECO:0008006" key="6">
    <source>
        <dbReference type="Google" id="ProtNLM"/>
    </source>
</evidence>
<feature type="repeat" description="PPR" evidence="3">
    <location>
        <begin position="400"/>
        <end position="434"/>
    </location>
</feature>
<comment type="similarity">
    <text evidence="1">Belongs to the PPR family. P subfamily.</text>
</comment>
<feature type="repeat" description="PPR" evidence="3">
    <location>
        <begin position="330"/>
        <end position="364"/>
    </location>
</feature>
<dbReference type="NCBIfam" id="TIGR00756">
    <property type="entry name" value="PPR"/>
    <property type="match status" value="2"/>
</dbReference>
<dbReference type="Gene3D" id="1.25.40.10">
    <property type="entry name" value="Tetratricopeptide repeat domain"/>
    <property type="match status" value="3"/>
</dbReference>
<evidence type="ECO:0000313" key="4">
    <source>
        <dbReference type="EMBL" id="KAI5080272.1"/>
    </source>
</evidence>
<evidence type="ECO:0000256" key="2">
    <source>
        <dbReference type="ARBA" id="ARBA00022737"/>
    </source>
</evidence>
<proteinExistence type="inferred from homology"/>
<evidence type="ECO:0000256" key="1">
    <source>
        <dbReference type="ARBA" id="ARBA00007626"/>
    </source>
</evidence>
<dbReference type="Proteomes" id="UP000886520">
    <property type="component" value="Chromosome 5"/>
</dbReference>
<accession>A0A9D4ZNJ6</accession>
<evidence type="ECO:0000256" key="3">
    <source>
        <dbReference type="PROSITE-ProRule" id="PRU00708"/>
    </source>
</evidence>
<dbReference type="Pfam" id="PF13041">
    <property type="entry name" value="PPR_2"/>
    <property type="match status" value="1"/>
</dbReference>
<comment type="caution">
    <text evidence="4">The sequence shown here is derived from an EMBL/GenBank/DDBJ whole genome shotgun (WGS) entry which is preliminary data.</text>
</comment>